<keyword evidence="3" id="KW-1185">Reference proteome</keyword>
<name>A0A0K0N6W0_9CAUD</name>
<dbReference type="Proteomes" id="UP000202743">
    <property type="component" value="Segment"/>
</dbReference>
<feature type="transmembrane region" description="Helical" evidence="1">
    <location>
        <begin position="51"/>
        <end position="71"/>
    </location>
</feature>
<proteinExistence type="predicted"/>
<evidence type="ECO:0000256" key="1">
    <source>
        <dbReference type="SAM" id="Phobius"/>
    </source>
</evidence>
<dbReference type="GeneID" id="26517390"/>
<gene>
    <name evidence="2" type="ORF">GMA7_30</name>
</gene>
<sequence>MLVVAVVAGITSLRSRWSRYYSYSLRTLCLVWSVLDVTFFIDMVTDVGKQAVIPIVFATTLAVLSASASVLEDEWRD</sequence>
<keyword evidence="1" id="KW-0472">Membrane</keyword>
<accession>A0A0K0N6W0</accession>
<dbReference type="RefSeq" id="YP_009189167.1">
    <property type="nucleotide sequence ID" value="NC_028673.1"/>
</dbReference>
<dbReference type="EMBL" id="KR063278">
    <property type="protein sequence ID" value="AKJ72467.1"/>
    <property type="molecule type" value="Genomic_DNA"/>
</dbReference>
<reference evidence="2 3" key="1">
    <citation type="journal article" date="2015" name="PLoS ONE">
        <title>Lysis to Kill: Evaluation of the Lytic Abilities, and Genomics of Nine Bacteriophages Infective for Gordonia spp. and Their Potential Use in Activated Sludge Foam Biocontrol.</title>
        <authorList>
            <person name="Dyson Z.A."/>
            <person name="Tucci J."/>
            <person name="Seviour R.J."/>
            <person name="Petrovski S."/>
        </authorList>
    </citation>
    <scope>NUCLEOTIDE SEQUENCE [LARGE SCALE GENOMIC DNA]</scope>
</reference>
<organism evidence="2 3">
    <name type="scientific">Gordonia phage GMA7</name>
    <dbReference type="NCBI Taxonomy" id="1647286"/>
    <lineage>
        <taxon>Viruses</taxon>
        <taxon>Duplodnaviria</taxon>
        <taxon>Heunggongvirae</taxon>
        <taxon>Uroviricota</taxon>
        <taxon>Caudoviricetes</taxon>
        <taxon>Getseptimavirus</taxon>
        <taxon>Getseptimavirus GMA7</taxon>
    </lineage>
</organism>
<evidence type="ECO:0000313" key="2">
    <source>
        <dbReference type="EMBL" id="AKJ72467.1"/>
    </source>
</evidence>
<keyword evidence="1" id="KW-1133">Transmembrane helix</keyword>
<feature type="transmembrane region" description="Helical" evidence="1">
    <location>
        <begin position="25"/>
        <end position="44"/>
    </location>
</feature>
<evidence type="ECO:0000313" key="3">
    <source>
        <dbReference type="Proteomes" id="UP000202743"/>
    </source>
</evidence>
<protein>
    <submittedName>
        <fullName evidence="2">Putative holin</fullName>
    </submittedName>
</protein>
<keyword evidence="1" id="KW-0812">Transmembrane</keyword>
<dbReference type="KEGG" id="vg:26517390"/>